<dbReference type="EMBL" id="AWUE01017684">
    <property type="protein sequence ID" value="OMO85652.1"/>
    <property type="molecule type" value="Genomic_DNA"/>
</dbReference>
<dbReference type="Proteomes" id="UP000187203">
    <property type="component" value="Unassembled WGS sequence"/>
</dbReference>
<accession>A0A1R3ISU7</accession>
<sequence>MDKAMQTIPMNSSYSSVIREEAAIQLADKAA</sequence>
<evidence type="ECO:0000313" key="1">
    <source>
        <dbReference type="EMBL" id="OMO85652.1"/>
    </source>
</evidence>
<gene>
    <name evidence="1" type="ORF">COLO4_21522</name>
</gene>
<comment type="caution">
    <text evidence="1">The sequence shown here is derived from an EMBL/GenBank/DDBJ whole genome shotgun (WGS) entry which is preliminary data.</text>
</comment>
<proteinExistence type="predicted"/>
<name>A0A1R3ISU7_9ROSI</name>
<protein>
    <submittedName>
        <fullName evidence="1">Uncharacterized protein</fullName>
    </submittedName>
</protein>
<dbReference type="AlphaFoldDB" id="A0A1R3ISU7"/>
<reference evidence="2" key="1">
    <citation type="submission" date="2013-09" db="EMBL/GenBank/DDBJ databases">
        <title>Corchorus olitorius genome sequencing.</title>
        <authorList>
            <person name="Alam M."/>
            <person name="Haque M.S."/>
            <person name="Islam M.S."/>
            <person name="Emdad E.M."/>
            <person name="Islam M.M."/>
            <person name="Ahmed B."/>
            <person name="Halim A."/>
            <person name="Hossen Q.M.M."/>
            <person name="Hossain M.Z."/>
            <person name="Ahmed R."/>
            <person name="Khan M.M."/>
            <person name="Islam R."/>
            <person name="Rashid M.M."/>
            <person name="Khan S.A."/>
            <person name="Rahman M.S."/>
            <person name="Alam M."/>
            <person name="Yahiya A.S."/>
            <person name="Khan M.S."/>
            <person name="Azam M.S."/>
            <person name="Haque T."/>
            <person name="Lashkar M.Z.H."/>
            <person name="Akhand A.I."/>
            <person name="Morshed G."/>
            <person name="Roy S."/>
            <person name="Uddin K.S."/>
            <person name="Rabeya T."/>
            <person name="Hossain A.S."/>
            <person name="Chowdhury A."/>
            <person name="Snigdha A.R."/>
            <person name="Mortoza M.S."/>
            <person name="Matin S.A."/>
            <person name="Hoque S.M.E."/>
            <person name="Islam M.K."/>
            <person name="Roy D.K."/>
            <person name="Haider R."/>
            <person name="Moosa M.M."/>
            <person name="Elias S.M."/>
            <person name="Hasan A.M."/>
            <person name="Jahan S."/>
            <person name="Shafiuddin M."/>
            <person name="Mahmood N."/>
            <person name="Shommy N.S."/>
        </authorList>
    </citation>
    <scope>NUCLEOTIDE SEQUENCE [LARGE SCALE GENOMIC DNA]</scope>
    <source>
        <strain evidence="2">cv. O-4</strain>
    </source>
</reference>
<evidence type="ECO:0000313" key="2">
    <source>
        <dbReference type="Proteomes" id="UP000187203"/>
    </source>
</evidence>
<keyword evidence="2" id="KW-1185">Reference proteome</keyword>
<organism evidence="1 2">
    <name type="scientific">Corchorus olitorius</name>
    <dbReference type="NCBI Taxonomy" id="93759"/>
    <lineage>
        <taxon>Eukaryota</taxon>
        <taxon>Viridiplantae</taxon>
        <taxon>Streptophyta</taxon>
        <taxon>Embryophyta</taxon>
        <taxon>Tracheophyta</taxon>
        <taxon>Spermatophyta</taxon>
        <taxon>Magnoliopsida</taxon>
        <taxon>eudicotyledons</taxon>
        <taxon>Gunneridae</taxon>
        <taxon>Pentapetalae</taxon>
        <taxon>rosids</taxon>
        <taxon>malvids</taxon>
        <taxon>Malvales</taxon>
        <taxon>Malvaceae</taxon>
        <taxon>Grewioideae</taxon>
        <taxon>Apeibeae</taxon>
        <taxon>Corchorus</taxon>
    </lineage>
</organism>